<dbReference type="OrthoDB" id="9769481at2"/>
<evidence type="ECO:0000256" key="1">
    <source>
        <dbReference type="SAM" id="MobiDB-lite"/>
    </source>
</evidence>
<dbReference type="Pfam" id="PF11187">
    <property type="entry name" value="Mbeg1-like"/>
    <property type="match status" value="1"/>
</dbReference>
<gene>
    <name evidence="2" type="ORF">B9R14_10410</name>
</gene>
<protein>
    <recommendedName>
        <fullName evidence="4">DUF2974 domain-containing protein</fullName>
    </recommendedName>
</protein>
<evidence type="ECO:0000313" key="3">
    <source>
        <dbReference type="Proteomes" id="UP000239720"/>
    </source>
</evidence>
<reference evidence="2 3" key="1">
    <citation type="journal article" date="2018" name="Syst. Appl. Microbiol.">
        <title>Characterization and high-quality draft genome sequence of Herbivorax saccincola A7, an anaerobic, alkaliphilic, thermophilic, cellulolytic, and xylanolytic bacterium.</title>
        <authorList>
            <person name="Aikawa S."/>
            <person name="Baramee S."/>
            <person name="Sermsathanaswadi J."/>
            <person name="Thianheng P."/>
            <person name="Tachaapaikoon C."/>
            <person name="Shikata A."/>
            <person name="Waeonukul R."/>
            <person name="Pason P."/>
            <person name="Ratanakhanokchai K."/>
            <person name="Kosugi A."/>
        </authorList>
    </citation>
    <scope>NUCLEOTIDE SEQUENCE [LARGE SCALE GENOMIC DNA]</scope>
    <source>
        <strain evidence="2 3">A7</strain>
    </source>
</reference>
<dbReference type="SUPFAM" id="SSF53474">
    <property type="entry name" value="alpha/beta-Hydrolases"/>
    <property type="match status" value="1"/>
</dbReference>
<sequence>MKLGRRDRKSSTGFEEGSMEDYKERQRQYRIIKNAVKNNERLANMTIGNQSWNMGDEFNDRKGLNACTFEDENGNIIVVYRGTGSEEWGDNAEGVIGLNIETIQQVQGMKYFDYIVEKNEYHKKNLEITVTGHSKGGNKAQYITINSKYRDLIKYCFSFDGQGFSPEAVKIFKYRFDDYDESVKKIYGFNGENDFVNPFGMYVIPKEKRFYFNIVIPSEIPLNMDSRGDVLKFLKNIKNAWQIMKLHLPDSCLTEDGDFSEQVEQGSLSLFVENLSEEALRLEPLERDAIFRSIMSFVQGDDETVSGEIVASFSDKFAALMSLSTLADFAGKALLDTTSEKKGIVAELLAARALAGICPKLFEDDLERIKSRNTKVTISDVLEFLKKLGGLTTGSYKDYEKNMTGYSNWLNINF</sequence>
<evidence type="ECO:0008006" key="4">
    <source>
        <dbReference type="Google" id="ProtNLM"/>
    </source>
</evidence>
<dbReference type="EMBL" id="NEMB01000003">
    <property type="protein sequence ID" value="PQQ67114.1"/>
    <property type="molecule type" value="Genomic_DNA"/>
</dbReference>
<organism evidence="2 3">
    <name type="scientific">Acetivibrio saccincola</name>
    <dbReference type="NCBI Taxonomy" id="1677857"/>
    <lineage>
        <taxon>Bacteria</taxon>
        <taxon>Bacillati</taxon>
        <taxon>Bacillota</taxon>
        <taxon>Clostridia</taxon>
        <taxon>Eubacteriales</taxon>
        <taxon>Oscillospiraceae</taxon>
        <taxon>Acetivibrio</taxon>
    </lineage>
</organism>
<proteinExistence type="predicted"/>
<feature type="region of interest" description="Disordered" evidence="1">
    <location>
        <begin position="1"/>
        <end position="21"/>
    </location>
</feature>
<dbReference type="InterPro" id="IPR029058">
    <property type="entry name" value="AB_hydrolase_fold"/>
</dbReference>
<comment type="caution">
    <text evidence="2">The sequence shown here is derived from an EMBL/GenBank/DDBJ whole genome shotgun (WGS) entry which is preliminary data.</text>
</comment>
<dbReference type="InterPro" id="IPR024499">
    <property type="entry name" value="Mbeg1-like"/>
</dbReference>
<dbReference type="Proteomes" id="UP000239720">
    <property type="component" value="Unassembled WGS sequence"/>
</dbReference>
<dbReference type="AlphaFoldDB" id="A0A2S8RBE1"/>
<dbReference type="RefSeq" id="WP_105368201.1">
    <property type="nucleotide sequence ID" value="NZ_NEMB01000003.1"/>
</dbReference>
<name>A0A2S8RBE1_9FIRM</name>
<accession>A0A2S8RBE1</accession>
<evidence type="ECO:0000313" key="2">
    <source>
        <dbReference type="EMBL" id="PQQ67114.1"/>
    </source>
</evidence>